<dbReference type="InterPro" id="IPR026341">
    <property type="entry name" value="T9SS_type_B"/>
</dbReference>
<dbReference type="EMBL" id="FPAS01000002">
    <property type="protein sequence ID" value="SFT65267.1"/>
    <property type="molecule type" value="Genomic_DNA"/>
</dbReference>
<proteinExistence type="predicted"/>
<dbReference type="NCBIfam" id="TIGR04131">
    <property type="entry name" value="Bac_Flav_CTERM"/>
    <property type="match status" value="1"/>
</dbReference>
<keyword evidence="2" id="KW-1185">Reference proteome</keyword>
<dbReference type="RefSeq" id="WP_170853714.1">
    <property type="nucleotide sequence ID" value="NZ_FPAS01000002.1"/>
</dbReference>
<dbReference type="InterPro" id="IPR035986">
    <property type="entry name" value="PKD_dom_sf"/>
</dbReference>
<dbReference type="Gene3D" id="2.60.40.10">
    <property type="entry name" value="Immunoglobulins"/>
    <property type="match status" value="1"/>
</dbReference>
<dbReference type="InterPro" id="IPR013783">
    <property type="entry name" value="Ig-like_fold"/>
</dbReference>
<dbReference type="Pfam" id="PF13585">
    <property type="entry name" value="CHU_C"/>
    <property type="match status" value="1"/>
</dbReference>
<organism evidence="1 2">
    <name type="scientific">Lishizhenia tianjinensis</name>
    <dbReference type="NCBI Taxonomy" id="477690"/>
    <lineage>
        <taxon>Bacteria</taxon>
        <taxon>Pseudomonadati</taxon>
        <taxon>Bacteroidota</taxon>
        <taxon>Flavobacteriia</taxon>
        <taxon>Flavobacteriales</taxon>
        <taxon>Crocinitomicaceae</taxon>
        <taxon>Lishizhenia</taxon>
    </lineage>
</organism>
<dbReference type="STRING" id="477690.SAMN05216474_1565"/>
<evidence type="ECO:0000313" key="2">
    <source>
        <dbReference type="Proteomes" id="UP000236454"/>
    </source>
</evidence>
<protein>
    <submittedName>
        <fullName evidence="1">Gliding motility-associated C-terminal domain-containing protein</fullName>
    </submittedName>
</protein>
<dbReference type="Gene3D" id="2.60.120.260">
    <property type="entry name" value="Galactose-binding domain-like"/>
    <property type="match status" value="1"/>
</dbReference>
<gene>
    <name evidence="1" type="ORF">SAMN05216474_1565</name>
</gene>
<reference evidence="1 2" key="1">
    <citation type="submission" date="2016-10" db="EMBL/GenBank/DDBJ databases">
        <authorList>
            <person name="de Groot N.N."/>
        </authorList>
    </citation>
    <scope>NUCLEOTIDE SEQUENCE [LARGE SCALE GENOMIC DNA]</scope>
    <source>
        <strain evidence="1 2">CGMCC 1.7005</strain>
    </source>
</reference>
<evidence type="ECO:0000313" key="1">
    <source>
        <dbReference type="EMBL" id="SFT65267.1"/>
    </source>
</evidence>
<dbReference type="Proteomes" id="UP000236454">
    <property type="component" value="Unassembled WGS sequence"/>
</dbReference>
<dbReference type="SUPFAM" id="SSF49299">
    <property type="entry name" value="PKD domain"/>
    <property type="match status" value="1"/>
</dbReference>
<name>A0A1I6ZRQ1_9FLAO</name>
<accession>A0A1I6ZRQ1</accession>
<dbReference type="AlphaFoldDB" id="A0A1I6ZRQ1"/>
<dbReference type="CDD" id="cd00146">
    <property type="entry name" value="PKD"/>
    <property type="match status" value="1"/>
</dbReference>
<sequence>MKTYTYISLILLVFLPQVIFGQCSTAIQNFSLGNDTTLCSSPYMINAGGNFQSYEWNNGSTNDYLIANTSGNYWVTVLETNGNVILNGDFESGATGFSTDYNTASGGPWGPLSNPGEYMISTSPSLTHTNFSNCGDHTTGTGNMFIVNGSSVPNSNVWCQTVNNITPNTDYAFSCWAMNVLNSTNISNLQFFINGVQIGSVFNTSTTGCVWQQFTDTWNSGTATSATLCITNQNTSAGGNDFAIDDIVFGPICTTTDTINLTFENFQQTLSSVPPLCAGTSTGEIHVDNPGAIEYSFDNGATYQVDSFLLNIPAGMYNVCSRSAAGCEYCGNILVSDPPPVGVSVSNDTTICENGTATINAIGSNGTSFVYHWDFTTDQASQQTVSPGVQTNYHVAAENQNGCISDTQEYILTYYPPLAGVISPDTLVCPDDVATLVSAANGGIGSPYTFAWSTGTNDTQNNFSSENVSPPTTTVFDVTITDACESTPITLSTTVNISPLPNPGFTALEIEQCEPAVFELTSTADPALTQNIEWWINNTEYHPTGNPITSEVYMEGLYDVTMRITSPIGCVIEQTFTDTLVVHPLPVAAFDYGPKPIYMFSPVVDFTNQSTDAVNYVWTFYDGDPGTSQNEELTVNYPEGLEGEFQVQLVAISSFGCRDTLIKPIKIEPEILIYAPNSFTPDDDEFNPTWRLYMEGIDVYSFDLVIYDRWGEIVFESQDITQPWDGTYNGQRVKDGTYVWKLRVRELNTDKRLEYHGSISVLK</sequence>